<comment type="caution">
    <text evidence="1">The sequence shown here is derived from an EMBL/GenBank/DDBJ whole genome shotgun (WGS) entry which is preliminary data.</text>
</comment>
<dbReference type="SUPFAM" id="SSF101420">
    <property type="entry name" value="C-terminal domain of Ku80"/>
    <property type="match status" value="1"/>
</dbReference>
<reference evidence="1 2" key="1">
    <citation type="submission" date="2021-01" db="EMBL/GenBank/DDBJ databases">
        <title>Whole genome shotgun sequence of Plantactinospora mayteni NBRC 109088.</title>
        <authorList>
            <person name="Komaki H."/>
            <person name="Tamura T."/>
        </authorList>
    </citation>
    <scope>NUCLEOTIDE SEQUENCE [LARGE SCALE GENOMIC DNA]</scope>
    <source>
        <strain evidence="1 2">NBRC 109088</strain>
    </source>
</reference>
<sequence>MRAKDTNELTVLVDRLRRDRRRDPYAGRDAYSRAAREVADRCQRLIDAGEAAVAVPVLRKAADRMTSALMYMDSSSGVLGNDLANLMEVYARACRAAPPRPAGLAGWLVKLVCDGPGWPAVVLREWASALGAKGLTEMARLVDERAAAADPDDWHQQWAVRYLREQLAEVSGDVDRHVRVLAEHLVSADQYGRIVRVLAQAYRLAEAINWARRGLVEYPSGYQSVKLRDLLVRLLIETGGPEAAVAERRAAFGGRPAIDNFRSLLATVAETDRDAAHTEWALAVVRDRAARQEVYLPDLIDVLVLAGRDDEAWHTGLARLDELPARQRVELLELRRRTHPAEVREPYRALIDAQLLDSYDKRRYDKAITLLCSLREAYTATSETARFDAYLRALRAEHKRRPTFLAKLDAARL</sequence>
<evidence type="ECO:0000313" key="1">
    <source>
        <dbReference type="EMBL" id="GIH01445.1"/>
    </source>
</evidence>
<keyword evidence="2" id="KW-1185">Reference proteome</keyword>
<dbReference type="InterPro" id="IPR036494">
    <property type="entry name" value="Ku_C_sf"/>
</dbReference>
<gene>
    <name evidence="1" type="ORF">Pma05_80170</name>
</gene>
<organism evidence="1 2">
    <name type="scientific">Plantactinospora mayteni</name>
    <dbReference type="NCBI Taxonomy" id="566021"/>
    <lineage>
        <taxon>Bacteria</taxon>
        <taxon>Bacillati</taxon>
        <taxon>Actinomycetota</taxon>
        <taxon>Actinomycetes</taxon>
        <taxon>Micromonosporales</taxon>
        <taxon>Micromonosporaceae</taxon>
        <taxon>Plantactinospora</taxon>
    </lineage>
</organism>
<name>A0ABQ4F3H1_9ACTN</name>
<accession>A0ABQ4F3H1</accession>
<evidence type="ECO:0000313" key="2">
    <source>
        <dbReference type="Proteomes" id="UP000621500"/>
    </source>
</evidence>
<dbReference type="Proteomes" id="UP000621500">
    <property type="component" value="Unassembled WGS sequence"/>
</dbReference>
<proteinExistence type="predicted"/>
<protein>
    <submittedName>
        <fullName evidence="1">Uncharacterized protein</fullName>
    </submittedName>
</protein>
<dbReference type="EMBL" id="BONX01000072">
    <property type="protein sequence ID" value="GIH01445.1"/>
    <property type="molecule type" value="Genomic_DNA"/>
</dbReference>
<dbReference type="RefSeq" id="WP_203862702.1">
    <property type="nucleotide sequence ID" value="NZ_BAAAZQ010000040.1"/>
</dbReference>